<comment type="caution">
    <text evidence="5">The sequence shown here is derived from an EMBL/GenBank/DDBJ whole genome shotgun (WGS) entry which is preliminary data.</text>
</comment>
<dbReference type="AlphaFoldDB" id="A0A6D2ITP7"/>
<dbReference type="InterPro" id="IPR050231">
    <property type="entry name" value="Iron_ascorbate_oxido_reductase"/>
</dbReference>
<dbReference type="Proteomes" id="UP000467841">
    <property type="component" value="Unassembled WGS sequence"/>
</dbReference>
<dbReference type="Pfam" id="PF14226">
    <property type="entry name" value="DIOX_N"/>
    <property type="match status" value="1"/>
</dbReference>
<dbReference type="InterPro" id="IPR027443">
    <property type="entry name" value="IPNS-like_sf"/>
</dbReference>
<dbReference type="SUPFAM" id="SSF51197">
    <property type="entry name" value="Clavaminate synthase-like"/>
    <property type="match status" value="1"/>
</dbReference>
<dbReference type="PANTHER" id="PTHR47990">
    <property type="entry name" value="2-OXOGLUTARATE (2OG) AND FE(II)-DEPENDENT OXYGENASE SUPERFAMILY PROTEIN-RELATED"/>
    <property type="match status" value="1"/>
</dbReference>
<evidence type="ECO:0008006" key="7">
    <source>
        <dbReference type="Google" id="ProtNLM"/>
    </source>
</evidence>
<evidence type="ECO:0000259" key="3">
    <source>
        <dbReference type="Pfam" id="PF03171"/>
    </source>
</evidence>
<evidence type="ECO:0000313" key="6">
    <source>
        <dbReference type="Proteomes" id="UP000467841"/>
    </source>
</evidence>
<feature type="domain" description="Non-haem dioxygenase N-terminal" evidence="4">
    <location>
        <begin position="8"/>
        <end position="79"/>
    </location>
</feature>
<evidence type="ECO:0000256" key="1">
    <source>
        <dbReference type="ARBA" id="ARBA00022723"/>
    </source>
</evidence>
<dbReference type="Pfam" id="PF03171">
    <property type="entry name" value="2OG-FeII_Oxy"/>
    <property type="match status" value="1"/>
</dbReference>
<gene>
    <name evidence="5" type="ORF">MERR_LOCUS18422</name>
</gene>
<feature type="domain" description="Isopenicillin N synthase-like Fe(2+) 2OG dioxygenase" evidence="3">
    <location>
        <begin position="155"/>
        <end position="248"/>
    </location>
</feature>
<accession>A0A6D2ITP7</accession>
<organism evidence="5 6">
    <name type="scientific">Microthlaspi erraticum</name>
    <dbReference type="NCBI Taxonomy" id="1685480"/>
    <lineage>
        <taxon>Eukaryota</taxon>
        <taxon>Viridiplantae</taxon>
        <taxon>Streptophyta</taxon>
        <taxon>Embryophyta</taxon>
        <taxon>Tracheophyta</taxon>
        <taxon>Spermatophyta</taxon>
        <taxon>Magnoliopsida</taxon>
        <taxon>eudicotyledons</taxon>
        <taxon>Gunneridae</taxon>
        <taxon>Pentapetalae</taxon>
        <taxon>rosids</taxon>
        <taxon>malvids</taxon>
        <taxon>Brassicales</taxon>
        <taxon>Brassicaceae</taxon>
        <taxon>Coluteocarpeae</taxon>
        <taxon>Microthlaspi</taxon>
    </lineage>
</organism>
<keyword evidence="2" id="KW-0408">Iron</keyword>
<dbReference type="Gene3D" id="2.60.120.330">
    <property type="entry name" value="B-lactam Antibiotic, Isopenicillin N Synthase, Chain"/>
    <property type="match status" value="1"/>
</dbReference>
<evidence type="ECO:0000259" key="4">
    <source>
        <dbReference type="Pfam" id="PF14226"/>
    </source>
</evidence>
<protein>
    <recommendedName>
        <fullName evidence="7">Fe2OG dioxygenase domain-containing protein</fullName>
    </recommendedName>
</protein>
<evidence type="ECO:0000313" key="5">
    <source>
        <dbReference type="EMBL" id="CAA7031187.1"/>
    </source>
</evidence>
<keyword evidence="6" id="KW-1185">Reference proteome</keyword>
<dbReference type="GO" id="GO:0046872">
    <property type="term" value="F:metal ion binding"/>
    <property type="evidence" value="ECO:0007669"/>
    <property type="project" value="UniProtKB-KW"/>
</dbReference>
<keyword evidence="1" id="KW-0479">Metal-binding</keyword>
<name>A0A6D2ITP7_9BRAS</name>
<reference evidence="5" key="1">
    <citation type="submission" date="2020-01" db="EMBL/GenBank/DDBJ databases">
        <authorList>
            <person name="Mishra B."/>
        </authorList>
    </citation>
    <scope>NUCLEOTIDE SEQUENCE [LARGE SCALE GENOMIC DNA]</scope>
</reference>
<sequence length="295" mass="33085">MTHHGETIPLIDLKEVSNEMLNQKIREASEKWGCFRLVNHGIPVELMSEMKKTVGDFFDRPYEVKLQNTNVLQGHGYKSPDEINPFHESLGFYDMASCEAINTFCDQLNASADQRETMIKYAKAINDLAKDLARRLAESYSVNTDIFKGWPMVYQINKYNLKPETGSNMRLHTNSGFLTILQDDENVGGLEAMNNSSGTFFPINPMPNTLVVNLGEMATIWSNGRLCSVKHKVQCKEAKFRISISSFLLGPVDANLEAPDEFVDAEHLSTSLSAKKNYIILEGQGSVVMAKFSSL</sequence>
<dbReference type="OrthoDB" id="288590at2759"/>
<dbReference type="EMBL" id="CACVBM020001104">
    <property type="protein sequence ID" value="CAA7031187.1"/>
    <property type="molecule type" value="Genomic_DNA"/>
</dbReference>
<evidence type="ECO:0000256" key="2">
    <source>
        <dbReference type="ARBA" id="ARBA00023004"/>
    </source>
</evidence>
<proteinExistence type="predicted"/>
<dbReference type="InterPro" id="IPR026992">
    <property type="entry name" value="DIOX_N"/>
</dbReference>
<dbReference type="InterPro" id="IPR044861">
    <property type="entry name" value="IPNS-like_FE2OG_OXY"/>
</dbReference>